<evidence type="ECO:0000313" key="2">
    <source>
        <dbReference type="Proteomes" id="UP000266745"/>
    </source>
</evidence>
<evidence type="ECO:0008006" key="3">
    <source>
        <dbReference type="Google" id="ProtNLM"/>
    </source>
</evidence>
<name>A0A3G1B3R9_9ARCH</name>
<dbReference type="InterPro" id="IPR016024">
    <property type="entry name" value="ARM-type_fold"/>
</dbReference>
<dbReference type="Gene3D" id="1.25.10.10">
    <property type="entry name" value="Leucine-rich Repeat Variant"/>
    <property type="match status" value="1"/>
</dbReference>
<dbReference type="EMBL" id="CP011097">
    <property type="protein sequence ID" value="AJZ76303.1"/>
    <property type="molecule type" value="Genomic_DNA"/>
</dbReference>
<sequence>MTLLEQIRKTMQIGSKEEKIKIIESASYMTDPKALEIIVSGLGDEDIEIRGEVFSALLLNENDISEALLEGLKSKDKNIRGYCALALANRNERKAISRIIQLTEDQSAMVRSCAVGALGYLRAVEASFAIQKCLDDPNIEVIKSAIKSAIDIKDKILISKLDVLAKQSDPEISRLVVFARNNL</sequence>
<reference evidence="1 2" key="1">
    <citation type="journal article" date="2016" name="Sci. Rep.">
        <title>A novel ammonia-oxidizing archaeon from wastewater treatment plant: Its enrichment, physiological and genomic characteristics.</title>
        <authorList>
            <person name="Li Y."/>
            <person name="Ding K."/>
            <person name="Wen X."/>
            <person name="Zhang B."/>
            <person name="Shen B."/>
            <person name="Yang Y."/>
        </authorList>
    </citation>
    <scope>NUCLEOTIDE SEQUENCE [LARGE SCALE GENOMIC DNA]</scope>
    <source>
        <strain evidence="1 2">SAT1</strain>
    </source>
</reference>
<gene>
    <name evidence="1" type="ORF">SU86_007930</name>
</gene>
<dbReference type="OrthoDB" id="12160at2157"/>
<dbReference type="Pfam" id="PF13646">
    <property type="entry name" value="HEAT_2"/>
    <property type="match status" value="1"/>
</dbReference>
<dbReference type="InterPro" id="IPR011989">
    <property type="entry name" value="ARM-like"/>
</dbReference>
<dbReference type="AlphaFoldDB" id="A0A3G1B3R9"/>
<dbReference type="Proteomes" id="UP000266745">
    <property type="component" value="Chromosome"/>
</dbReference>
<dbReference type="RefSeq" id="WP_048186988.1">
    <property type="nucleotide sequence ID" value="NZ_CP011097.1"/>
</dbReference>
<dbReference type="KEGG" id="tah:SU86_007930"/>
<dbReference type="STRING" id="1603555.SU86_007930"/>
<evidence type="ECO:0000313" key="1">
    <source>
        <dbReference type="EMBL" id="AJZ76303.1"/>
    </source>
</evidence>
<accession>A0A3G1B3R9</accession>
<dbReference type="SUPFAM" id="SSF48371">
    <property type="entry name" value="ARM repeat"/>
    <property type="match status" value="1"/>
</dbReference>
<dbReference type="GeneID" id="24874486"/>
<proteinExistence type="predicted"/>
<keyword evidence="2" id="KW-1185">Reference proteome</keyword>
<organism evidence="1 2">
    <name type="scientific">Candidatus Nitrosotenuis cloacae</name>
    <dbReference type="NCBI Taxonomy" id="1603555"/>
    <lineage>
        <taxon>Archaea</taxon>
        <taxon>Nitrososphaerota</taxon>
        <taxon>Candidatus Nitrosotenuis</taxon>
    </lineage>
</organism>
<protein>
    <recommendedName>
        <fullName evidence="3">PBS lyase</fullName>
    </recommendedName>
</protein>